<accession>A0A0C9UGH2</accession>
<proteinExistence type="predicted"/>
<feature type="domain" description="Ndc10" evidence="1">
    <location>
        <begin position="3"/>
        <end position="163"/>
    </location>
</feature>
<dbReference type="Proteomes" id="UP000054279">
    <property type="component" value="Unassembled WGS sequence"/>
</dbReference>
<reference evidence="2 3" key="1">
    <citation type="submission" date="2014-06" db="EMBL/GenBank/DDBJ databases">
        <title>Evolutionary Origins and Diversification of the Mycorrhizal Mutualists.</title>
        <authorList>
            <consortium name="DOE Joint Genome Institute"/>
            <consortium name="Mycorrhizal Genomics Consortium"/>
            <person name="Kohler A."/>
            <person name="Kuo A."/>
            <person name="Nagy L.G."/>
            <person name="Floudas D."/>
            <person name="Copeland A."/>
            <person name="Barry K.W."/>
            <person name="Cichocki N."/>
            <person name="Veneault-Fourrey C."/>
            <person name="LaButti K."/>
            <person name="Lindquist E.A."/>
            <person name="Lipzen A."/>
            <person name="Lundell T."/>
            <person name="Morin E."/>
            <person name="Murat C."/>
            <person name="Riley R."/>
            <person name="Ohm R."/>
            <person name="Sun H."/>
            <person name="Tunlid A."/>
            <person name="Henrissat B."/>
            <person name="Grigoriev I.V."/>
            <person name="Hibbett D.S."/>
            <person name="Martin F."/>
        </authorList>
    </citation>
    <scope>NUCLEOTIDE SEQUENCE [LARGE SCALE GENOMIC DNA]</scope>
    <source>
        <strain evidence="2 3">SS14</strain>
    </source>
</reference>
<dbReference type="AlphaFoldDB" id="A0A0C9UGH2"/>
<dbReference type="Pfam" id="PF16787">
    <property type="entry name" value="NDC10_II"/>
    <property type="match status" value="1"/>
</dbReference>
<evidence type="ECO:0000313" key="2">
    <source>
        <dbReference type="EMBL" id="KIJ42158.1"/>
    </source>
</evidence>
<dbReference type="Gene3D" id="1.10.443.20">
    <property type="entry name" value="Centromere DNA-binding protein complex CBF3 subunit, domain 2"/>
    <property type="match status" value="1"/>
</dbReference>
<sequence>MHFFVQFYVAPIDLKDMNFVPDFSDEVKAAGYGIWGRQSWYENKIFHTTDVKKTMGYDNHLRHVKAVHVALDISVSKATHATRAYAAEVTRHHGASVDDTKALGGWNDGGAFKKCYYKQIPFLALLAAATFNAHYPEGHHLPREHLKPPSEVLAQIFTWIEQEEAILQV</sequence>
<evidence type="ECO:0000259" key="1">
    <source>
        <dbReference type="Pfam" id="PF16787"/>
    </source>
</evidence>
<dbReference type="InterPro" id="IPR031872">
    <property type="entry name" value="NDC10_II"/>
</dbReference>
<dbReference type="GO" id="GO:0003677">
    <property type="term" value="F:DNA binding"/>
    <property type="evidence" value="ECO:0007669"/>
    <property type="project" value="InterPro"/>
</dbReference>
<dbReference type="OrthoDB" id="2649303at2759"/>
<dbReference type="InterPro" id="IPR038279">
    <property type="entry name" value="Ndc10_dom2_sf"/>
</dbReference>
<gene>
    <name evidence="2" type="ORF">M422DRAFT_254851</name>
</gene>
<dbReference type="HOGENOM" id="CLU_1579512_0_0_1"/>
<organism evidence="2 3">
    <name type="scientific">Sphaerobolus stellatus (strain SS14)</name>
    <dbReference type="NCBI Taxonomy" id="990650"/>
    <lineage>
        <taxon>Eukaryota</taxon>
        <taxon>Fungi</taxon>
        <taxon>Dikarya</taxon>
        <taxon>Basidiomycota</taxon>
        <taxon>Agaricomycotina</taxon>
        <taxon>Agaricomycetes</taxon>
        <taxon>Phallomycetidae</taxon>
        <taxon>Geastrales</taxon>
        <taxon>Sphaerobolaceae</taxon>
        <taxon>Sphaerobolus</taxon>
    </lineage>
</organism>
<dbReference type="EMBL" id="KN837132">
    <property type="protein sequence ID" value="KIJ42158.1"/>
    <property type="molecule type" value="Genomic_DNA"/>
</dbReference>
<keyword evidence="3" id="KW-1185">Reference proteome</keyword>
<protein>
    <recommendedName>
        <fullName evidence="1">Ndc10 domain-containing protein</fullName>
    </recommendedName>
</protein>
<evidence type="ECO:0000313" key="3">
    <source>
        <dbReference type="Proteomes" id="UP000054279"/>
    </source>
</evidence>
<name>A0A0C9UGH2_SPHS4</name>